<sequence length="83" mass="9483">MFPKSPDLEKIMGRTEFQNIQFYYPLRPEVKVLRNFSLQIEAGLKVALAGPSGSGKFSVLALLLRFDDPREGKLIIVKKDMRE</sequence>
<evidence type="ECO:0000313" key="1">
    <source>
        <dbReference type="EMBL" id="KAI9383999.1"/>
    </source>
</evidence>
<keyword evidence="2" id="KW-1185">Reference proteome</keyword>
<dbReference type="EMBL" id="CM009301">
    <property type="protein sequence ID" value="KAI9383999.1"/>
    <property type="molecule type" value="Genomic_DNA"/>
</dbReference>
<comment type="caution">
    <text evidence="1">The sequence shown here is derived from an EMBL/GenBank/DDBJ whole genome shotgun (WGS) entry which is preliminary data.</text>
</comment>
<dbReference type="Proteomes" id="UP000006729">
    <property type="component" value="Chromosome 12"/>
</dbReference>
<reference evidence="1 2" key="1">
    <citation type="journal article" date="2006" name="Science">
        <title>The genome of black cottonwood, Populus trichocarpa (Torr. &amp; Gray).</title>
        <authorList>
            <person name="Tuskan G.A."/>
            <person name="Difazio S."/>
            <person name="Jansson S."/>
            <person name="Bohlmann J."/>
            <person name="Grigoriev I."/>
            <person name="Hellsten U."/>
            <person name="Putnam N."/>
            <person name="Ralph S."/>
            <person name="Rombauts S."/>
            <person name="Salamov A."/>
            <person name="Schein J."/>
            <person name="Sterck L."/>
            <person name="Aerts A."/>
            <person name="Bhalerao R.R."/>
            <person name="Bhalerao R.P."/>
            <person name="Blaudez D."/>
            <person name="Boerjan W."/>
            <person name="Brun A."/>
            <person name="Brunner A."/>
            <person name="Busov V."/>
            <person name="Campbell M."/>
            <person name="Carlson J."/>
            <person name="Chalot M."/>
            <person name="Chapman J."/>
            <person name="Chen G.L."/>
            <person name="Cooper D."/>
            <person name="Coutinho P.M."/>
            <person name="Couturier J."/>
            <person name="Covert S."/>
            <person name="Cronk Q."/>
            <person name="Cunningham R."/>
            <person name="Davis J."/>
            <person name="Degroeve S."/>
            <person name="Dejardin A."/>
            <person name="Depamphilis C."/>
            <person name="Detter J."/>
            <person name="Dirks B."/>
            <person name="Dubchak I."/>
            <person name="Duplessis S."/>
            <person name="Ehlting J."/>
            <person name="Ellis B."/>
            <person name="Gendler K."/>
            <person name="Goodstein D."/>
            <person name="Gribskov M."/>
            <person name="Grimwood J."/>
            <person name="Groover A."/>
            <person name="Gunter L."/>
            <person name="Hamberger B."/>
            <person name="Heinze B."/>
            <person name="Helariutta Y."/>
            <person name="Henrissat B."/>
            <person name="Holligan D."/>
            <person name="Holt R."/>
            <person name="Huang W."/>
            <person name="Islam-Faridi N."/>
            <person name="Jones S."/>
            <person name="Jones-Rhoades M."/>
            <person name="Jorgensen R."/>
            <person name="Joshi C."/>
            <person name="Kangasjarvi J."/>
            <person name="Karlsson J."/>
            <person name="Kelleher C."/>
            <person name="Kirkpatrick R."/>
            <person name="Kirst M."/>
            <person name="Kohler A."/>
            <person name="Kalluri U."/>
            <person name="Larimer F."/>
            <person name="Leebens-Mack J."/>
            <person name="Leple J.C."/>
            <person name="Locascio P."/>
            <person name="Lou Y."/>
            <person name="Lucas S."/>
            <person name="Martin F."/>
            <person name="Montanini B."/>
            <person name="Napoli C."/>
            <person name="Nelson D.R."/>
            <person name="Nelson C."/>
            <person name="Nieminen K."/>
            <person name="Nilsson O."/>
            <person name="Pereda V."/>
            <person name="Peter G."/>
            <person name="Philippe R."/>
            <person name="Pilate G."/>
            <person name="Poliakov A."/>
            <person name="Razumovskaya J."/>
            <person name="Richardson P."/>
            <person name="Rinaldi C."/>
            <person name="Ritland K."/>
            <person name="Rouze P."/>
            <person name="Ryaboy D."/>
            <person name="Schmutz J."/>
            <person name="Schrader J."/>
            <person name="Segerman B."/>
            <person name="Shin H."/>
            <person name="Siddiqui A."/>
            <person name="Sterky F."/>
            <person name="Terry A."/>
            <person name="Tsai C.J."/>
            <person name="Uberbacher E."/>
            <person name="Unneberg P."/>
            <person name="Vahala J."/>
            <person name="Wall K."/>
            <person name="Wessler S."/>
            <person name="Yang G."/>
            <person name="Yin T."/>
            <person name="Douglas C."/>
            <person name="Marra M."/>
            <person name="Sandberg G."/>
            <person name="Van de Peer Y."/>
            <person name="Rokhsar D."/>
        </authorList>
    </citation>
    <scope>NUCLEOTIDE SEQUENCE [LARGE SCALE GENOMIC DNA]</scope>
    <source>
        <strain evidence="2">cv. Nisqually</strain>
    </source>
</reference>
<proteinExistence type="predicted"/>
<organism evidence="1 2">
    <name type="scientific">Populus trichocarpa</name>
    <name type="common">Western balsam poplar</name>
    <name type="synonym">Populus balsamifera subsp. trichocarpa</name>
    <dbReference type="NCBI Taxonomy" id="3694"/>
    <lineage>
        <taxon>Eukaryota</taxon>
        <taxon>Viridiplantae</taxon>
        <taxon>Streptophyta</taxon>
        <taxon>Embryophyta</taxon>
        <taxon>Tracheophyta</taxon>
        <taxon>Spermatophyta</taxon>
        <taxon>Magnoliopsida</taxon>
        <taxon>eudicotyledons</taxon>
        <taxon>Gunneridae</taxon>
        <taxon>Pentapetalae</taxon>
        <taxon>rosids</taxon>
        <taxon>fabids</taxon>
        <taxon>Malpighiales</taxon>
        <taxon>Salicaceae</taxon>
        <taxon>Saliceae</taxon>
        <taxon>Populus</taxon>
    </lineage>
</organism>
<gene>
    <name evidence="1" type="ORF">POPTR_012G004150v4</name>
</gene>
<protein>
    <submittedName>
        <fullName evidence="1">Uncharacterized protein</fullName>
    </submittedName>
</protein>
<name>A0ACC0S3Y8_POPTR</name>
<evidence type="ECO:0000313" key="2">
    <source>
        <dbReference type="Proteomes" id="UP000006729"/>
    </source>
</evidence>
<accession>A0ACC0S3Y8</accession>